<dbReference type="Proteomes" id="UP000799777">
    <property type="component" value="Unassembled WGS sequence"/>
</dbReference>
<name>A0A9P4LDZ3_9PLEO</name>
<comment type="caution">
    <text evidence="3">The sequence shown here is derived from an EMBL/GenBank/DDBJ whole genome shotgun (WGS) entry which is preliminary data.</text>
</comment>
<keyword evidence="4" id="KW-1185">Reference proteome</keyword>
<feature type="region of interest" description="Disordered" evidence="2">
    <location>
        <begin position="26"/>
        <end position="51"/>
    </location>
</feature>
<proteinExistence type="predicted"/>
<sequence length="184" mass="21241">MASYQPPSATSMELFGSYDMLQPSFSPSALDLHNDQGPHPTNDLTRDAPQSADGQMGQIIAVMNEVAAILETKKSSDDEKGQRLEYKIDQQGETLQQVLWAINQVNARIDSTIGDTKRYQLRNEVILKKSVQHLKDRMEERLKHYLDEKLEEKLKEKVNNLKDYLDEKLKDQLKRQHLDDLIKF</sequence>
<evidence type="ECO:0000313" key="3">
    <source>
        <dbReference type="EMBL" id="KAF2022681.1"/>
    </source>
</evidence>
<protein>
    <submittedName>
        <fullName evidence="3">Uncharacterized protein</fullName>
    </submittedName>
</protein>
<evidence type="ECO:0000256" key="2">
    <source>
        <dbReference type="SAM" id="MobiDB-lite"/>
    </source>
</evidence>
<organism evidence="3 4">
    <name type="scientific">Setomelanomma holmii</name>
    <dbReference type="NCBI Taxonomy" id="210430"/>
    <lineage>
        <taxon>Eukaryota</taxon>
        <taxon>Fungi</taxon>
        <taxon>Dikarya</taxon>
        <taxon>Ascomycota</taxon>
        <taxon>Pezizomycotina</taxon>
        <taxon>Dothideomycetes</taxon>
        <taxon>Pleosporomycetidae</taxon>
        <taxon>Pleosporales</taxon>
        <taxon>Pleosporineae</taxon>
        <taxon>Phaeosphaeriaceae</taxon>
        <taxon>Setomelanomma</taxon>
    </lineage>
</organism>
<reference evidence="3" key="1">
    <citation type="journal article" date="2020" name="Stud. Mycol.">
        <title>101 Dothideomycetes genomes: a test case for predicting lifestyles and emergence of pathogens.</title>
        <authorList>
            <person name="Haridas S."/>
            <person name="Albert R."/>
            <person name="Binder M."/>
            <person name="Bloem J."/>
            <person name="Labutti K."/>
            <person name="Salamov A."/>
            <person name="Andreopoulos B."/>
            <person name="Baker S."/>
            <person name="Barry K."/>
            <person name="Bills G."/>
            <person name="Bluhm B."/>
            <person name="Cannon C."/>
            <person name="Castanera R."/>
            <person name="Culley D."/>
            <person name="Daum C."/>
            <person name="Ezra D."/>
            <person name="Gonzalez J."/>
            <person name="Henrissat B."/>
            <person name="Kuo A."/>
            <person name="Liang C."/>
            <person name="Lipzen A."/>
            <person name="Lutzoni F."/>
            <person name="Magnuson J."/>
            <person name="Mondo S."/>
            <person name="Nolan M."/>
            <person name="Ohm R."/>
            <person name="Pangilinan J."/>
            <person name="Park H.-J."/>
            <person name="Ramirez L."/>
            <person name="Alfaro M."/>
            <person name="Sun H."/>
            <person name="Tritt A."/>
            <person name="Yoshinaga Y."/>
            <person name="Zwiers L.-H."/>
            <person name="Turgeon B."/>
            <person name="Goodwin S."/>
            <person name="Spatafora J."/>
            <person name="Crous P."/>
            <person name="Grigoriev I."/>
        </authorList>
    </citation>
    <scope>NUCLEOTIDE SEQUENCE</scope>
    <source>
        <strain evidence="3">CBS 110217</strain>
    </source>
</reference>
<dbReference type="AlphaFoldDB" id="A0A9P4LDZ3"/>
<evidence type="ECO:0000256" key="1">
    <source>
        <dbReference type="SAM" id="Coils"/>
    </source>
</evidence>
<accession>A0A9P4LDZ3</accession>
<evidence type="ECO:0000313" key="4">
    <source>
        <dbReference type="Proteomes" id="UP000799777"/>
    </source>
</evidence>
<gene>
    <name evidence="3" type="ORF">EK21DRAFT_119502</name>
</gene>
<feature type="coiled-coil region" evidence="1">
    <location>
        <begin position="128"/>
        <end position="171"/>
    </location>
</feature>
<keyword evidence="1" id="KW-0175">Coiled coil</keyword>
<dbReference type="EMBL" id="ML978478">
    <property type="protein sequence ID" value="KAF2022681.1"/>
    <property type="molecule type" value="Genomic_DNA"/>
</dbReference>